<dbReference type="RefSeq" id="WP_068695584.1">
    <property type="nucleotide sequence ID" value="NZ_CP014167.1"/>
</dbReference>
<protein>
    <submittedName>
        <fullName evidence="1">Glycosyl transferase</fullName>
    </submittedName>
</protein>
<dbReference type="InterPro" id="IPR008928">
    <property type="entry name" value="6-hairpin_glycosidase_sf"/>
</dbReference>
<dbReference type="GO" id="GO:0005975">
    <property type="term" value="P:carbohydrate metabolic process"/>
    <property type="evidence" value="ECO:0007669"/>
    <property type="project" value="InterPro"/>
</dbReference>
<dbReference type="Gene3D" id="1.50.10.20">
    <property type="match status" value="1"/>
</dbReference>
<dbReference type="Proteomes" id="UP000092573">
    <property type="component" value="Chromosome"/>
</dbReference>
<dbReference type="KEGG" id="pyg:AWM70_08850"/>
<accession>A0A1B1MZS9</accession>
<sequence length="355" mass="39968">MQQPNIRFDHLIKMTDDTGILEHSLGSLPRRKEGYSTDDQARAFWVCLEWLGRCGEQTDKQLLSLAEKYLAFLLWAQEEDGRFYNNFAYDRSREPEQPSDDCLGRCLWACALAMARRPSPSIGLAAESMFHKALKQAKNQRYPRGWAYSLAAIGLLKRAGLADEKMMGLADMLSGRLTALYRKHSAANWSWFEPELTYSNGVLPWGLFWAYEMLEQTELLDIARHSLDFLIGISRNETGQISVVGSNGWCRPGFRAVWDQQPIDVMKLALAAAKAYELTGEPAYKETARKCRAWFYGDNDLGAAMVNEQDGSCYDGLQEHGPNVNCGAEAVLSYLLTEAICEKLEGPVLEPQQIG</sequence>
<organism evidence="1 2">
    <name type="scientific">Paenibacillus yonginensis</name>
    <dbReference type="NCBI Taxonomy" id="1462996"/>
    <lineage>
        <taxon>Bacteria</taxon>
        <taxon>Bacillati</taxon>
        <taxon>Bacillota</taxon>
        <taxon>Bacilli</taxon>
        <taxon>Bacillales</taxon>
        <taxon>Paenibacillaceae</taxon>
        <taxon>Paenibacillus</taxon>
    </lineage>
</organism>
<dbReference type="EMBL" id="CP014167">
    <property type="protein sequence ID" value="ANS74682.1"/>
    <property type="molecule type" value="Genomic_DNA"/>
</dbReference>
<proteinExistence type="predicted"/>
<name>A0A1B1MZS9_9BACL</name>
<keyword evidence="1" id="KW-0808">Transferase</keyword>
<keyword evidence="2" id="KW-1185">Reference proteome</keyword>
<dbReference type="OrthoDB" id="9795873at2"/>
<reference evidence="1 2" key="1">
    <citation type="submission" date="2016-01" db="EMBL/GenBank/DDBJ databases">
        <title>Complete Genome Sequence of Paenibacillus yonginensis DCY84, a novel Plant Growth-Promoting Bacteria with Elicitation of Induced Systemic Resistance.</title>
        <authorList>
            <person name="Kim Y.J."/>
            <person name="Yang D.C."/>
            <person name="Sukweenadhi J."/>
        </authorList>
    </citation>
    <scope>NUCLEOTIDE SEQUENCE [LARGE SCALE GENOMIC DNA]</scope>
    <source>
        <strain evidence="1 2">DCY84</strain>
    </source>
</reference>
<evidence type="ECO:0000313" key="1">
    <source>
        <dbReference type="EMBL" id="ANS74682.1"/>
    </source>
</evidence>
<dbReference type="AlphaFoldDB" id="A0A1B1MZS9"/>
<dbReference type="SUPFAM" id="SSF48208">
    <property type="entry name" value="Six-hairpin glycosidases"/>
    <property type="match status" value="1"/>
</dbReference>
<evidence type="ECO:0000313" key="2">
    <source>
        <dbReference type="Proteomes" id="UP000092573"/>
    </source>
</evidence>
<dbReference type="STRING" id="1462996.AWM70_08850"/>
<dbReference type="GO" id="GO:0016740">
    <property type="term" value="F:transferase activity"/>
    <property type="evidence" value="ECO:0007669"/>
    <property type="project" value="UniProtKB-KW"/>
</dbReference>
<gene>
    <name evidence="1" type="ORF">AWM70_08850</name>
</gene>